<evidence type="ECO:0000313" key="2">
    <source>
        <dbReference type="EMBL" id="KAK5793700.1"/>
    </source>
</evidence>
<reference evidence="2 3" key="1">
    <citation type="submission" date="2023-03" db="EMBL/GenBank/DDBJ databases">
        <title>WGS of Gossypium arboreum.</title>
        <authorList>
            <person name="Yu D."/>
        </authorList>
    </citation>
    <scope>NUCLEOTIDE SEQUENCE [LARGE SCALE GENOMIC DNA]</scope>
    <source>
        <tissue evidence="2">Leaf</tissue>
    </source>
</reference>
<comment type="caution">
    <text evidence="2">The sequence shown here is derived from an EMBL/GenBank/DDBJ whole genome shotgun (WGS) entry which is preliminary data.</text>
</comment>
<protein>
    <recommendedName>
        <fullName evidence="1">Reverse transcriptase domain-containing protein</fullName>
    </recommendedName>
</protein>
<gene>
    <name evidence="2" type="ORF">PVK06_034853</name>
</gene>
<dbReference type="Proteomes" id="UP001358586">
    <property type="component" value="Chromosome 10"/>
</dbReference>
<evidence type="ECO:0000313" key="3">
    <source>
        <dbReference type="Proteomes" id="UP001358586"/>
    </source>
</evidence>
<accession>A0ABR0NFA7</accession>
<name>A0ABR0NFA7_GOSAR</name>
<evidence type="ECO:0000259" key="1">
    <source>
        <dbReference type="Pfam" id="PF00078"/>
    </source>
</evidence>
<organism evidence="2 3">
    <name type="scientific">Gossypium arboreum</name>
    <name type="common">Tree cotton</name>
    <name type="synonym">Gossypium nanking</name>
    <dbReference type="NCBI Taxonomy" id="29729"/>
    <lineage>
        <taxon>Eukaryota</taxon>
        <taxon>Viridiplantae</taxon>
        <taxon>Streptophyta</taxon>
        <taxon>Embryophyta</taxon>
        <taxon>Tracheophyta</taxon>
        <taxon>Spermatophyta</taxon>
        <taxon>Magnoliopsida</taxon>
        <taxon>eudicotyledons</taxon>
        <taxon>Gunneridae</taxon>
        <taxon>Pentapetalae</taxon>
        <taxon>rosids</taxon>
        <taxon>malvids</taxon>
        <taxon>Malvales</taxon>
        <taxon>Malvaceae</taxon>
        <taxon>Malvoideae</taxon>
        <taxon>Gossypium</taxon>
    </lineage>
</organism>
<dbReference type="PANTHER" id="PTHR46890:SF48">
    <property type="entry name" value="RNA-DIRECTED DNA POLYMERASE"/>
    <property type="match status" value="1"/>
</dbReference>
<feature type="domain" description="Reverse transcriptase" evidence="1">
    <location>
        <begin position="154"/>
        <end position="241"/>
    </location>
</feature>
<proteinExistence type="predicted"/>
<sequence length="262" mass="30202">MENGEWCFNQDSLRIKAVEFFENLYGEAPPVLRDIPSSGFPSLNPSEISFLKSAITNEEINVALFDMAPLKAPRSDGFYAHFFQSQWNILGKDVCQWVKDVFDGKQIELDLNNTSIVLIPKKDSPKDFGHFWPISLCSVLYKLIMKVIANRFKGRPLSPYLFVFCMDWLSHLIRTEMEVGNWDPIRLSRAGLEISHLFFANDLVIFCKAQVDQARLLDSILSQFCRISRHKISVRKSSIFFSKDTEVDTRNQISQLFGFQEV</sequence>
<dbReference type="InterPro" id="IPR052343">
    <property type="entry name" value="Retrotransposon-Effector_Assoc"/>
</dbReference>
<dbReference type="InterPro" id="IPR000477">
    <property type="entry name" value="RT_dom"/>
</dbReference>
<dbReference type="EMBL" id="JARKNE010000010">
    <property type="protein sequence ID" value="KAK5793700.1"/>
    <property type="molecule type" value="Genomic_DNA"/>
</dbReference>
<keyword evidence="3" id="KW-1185">Reference proteome</keyword>
<dbReference type="Pfam" id="PF00078">
    <property type="entry name" value="RVT_1"/>
    <property type="match status" value="1"/>
</dbReference>
<dbReference type="PANTHER" id="PTHR46890">
    <property type="entry name" value="NON-LTR RETROLELEMENT REVERSE TRANSCRIPTASE-LIKE PROTEIN-RELATED"/>
    <property type="match status" value="1"/>
</dbReference>